<dbReference type="PANTHER" id="PTHR47177">
    <property type="entry name" value="F18C1.6 PROTEIN"/>
    <property type="match status" value="1"/>
</dbReference>
<evidence type="ECO:0000256" key="2">
    <source>
        <dbReference type="ARBA" id="ARBA00022771"/>
    </source>
</evidence>
<keyword evidence="3" id="KW-0862">Zinc</keyword>
<gene>
    <name evidence="7" type="ORF">CCAM_LOCUS33086</name>
    <name evidence="8" type="ORF">CCAM_LOCUS33089</name>
</gene>
<dbReference type="EMBL" id="OOIL02004335">
    <property type="protein sequence ID" value="VFQ91313.1"/>
    <property type="molecule type" value="Genomic_DNA"/>
</dbReference>
<dbReference type="PROSITE" id="PS50089">
    <property type="entry name" value="ZF_RING_2"/>
    <property type="match status" value="1"/>
</dbReference>
<dbReference type="InterPro" id="IPR017907">
    <property type="entry name" value="Znf_RING_CS"/>
</dbReference>
<evidence type="ECO:0000256" key="3">
    <source>
        <dbReference type="ARBA" id="ARBA00022833"/>
    </source>
</evidence>
<evidence type="ECO:0000256" key="4">
    <source>
        <dbReference type="PROSITE-ProRule" id="PRU00175"/>
    </source>
</evidence>
<evidence type="ECO:0000313" key="7">
    <source>
        <dbReference type="EMBL" id="VFQ91310.1"/>
    </source>
</evidence>
<dbReference type="SMART" id="SM00184">
    <property type="entry name" value="RING"/>
    <property type="match status" value="1"/>
</dbReference>
<evidence type="ECO:0000313" key="8">
    <source>
        <dbReference type="EMBL" id="VFQ91313.1"/>
    </source>
</evidence>
<evidence type="ECO:0000313" key="9">
    <source>
        <dbReference type="Proteomes" id="UP000595140"/>
    </source>
</evidence>
<keyword evidence="1" id="KW-0479">Metal-binding</keyword>
<dbReference type="AlphaFoldDB" id="A0A484MQY4"/>
<keyword evidence="9" id="KW-1185">Reference proteome</keyword>
<dbReference type="EMBL" id="OOIL02004335">
    <property type="protein sequence ID" value="VFQ91310.1"/>
    <property type="molecule type" value="Genomic_DNA"/>
</dbReference>
<dbReference type="InterPro" id="IPR013083">
    <property type="entry name" value="Znf_RING/FYVE/PHD"/>
</dbReference>
<keyword evidence="2 4" id="KW-0863">Zinc-finger</keyword>
<dbReference type="OrthoDB" id="365379at2759"/>
<sequence length="132" mass="14760">MASGTKFDPRANKRHKTLERPLPSKEAAVQGKTKLENLEREDEGGESERCCGICLVESGQGRSTIQGCIGSCDHFFCFLCITEWSKVESRCPTCERRCSAIRRPANPSERLVPAPHRDQVYNHFGNVTTCQS</sequence>
<protein>
    <recommendedName>
        <fullName evidence="6">RING-type domain-containing protein</fullName>
    </recommendedName>
</protein>
<feature type="domain" description="RING-type" evidence="6">
    <location>
        <begin position="51"/>
        <end position="95"/>
    </location>
</feature>
<dbReference type="PROSITE" id="PS00518">
    <property type="entry name" value="ZF_RING_1"/>
    <property type="match status" value="1"/>
</dbReference>
<proteinExistence type="predicted"/>
<reference evidence="8 9" key="1">
    <citation type="submission" date="2018-04" db="EMBL/GenBank/DDBJ databases">
        <authorList>
            <person name="Vogel A."/>
        </authorList>
    </citation>
    <scope>NUCLEOTIDE SEQUENCE [LARGE SCALE GENOMIC DNA]</scope>
</reference>
<dbReference type="SUPFAM" id="SSF57850">
    <property type="entry name" value="RING/U-box"/>
    <property type="match status" value="1"/>
</dbReference>
<dbReference type="Pfam" id="PF13639">
    <property type="entry name" value="zf-RING_2"/>
    <property type="match status" value="1"/>
</dbReference>
<feature type="region of interest" description="Disordered" evidence="5">
    <location>
        <begin position="1"/>
        <end position="47"/>
    </location>
</feature>
<organism evidence="8 9">
    <name type="scientific">Cuscuta campestris</name>
    <dbReference type="NCBI Taxonomy" id="132261"/>
    <lineage>
        <taxon>Eukaryota</taxon>
        <taxon>Viridiplantae</taxon>
        <taxon>Streptophyta</taxon>
        <taxon>Embryophyta</taxon>
        <taxon>Tracheophyta</taxon>
        <taxon>Spermatophyta</taxon>
        <taxon>Magnoliopsida</taxon>
        <taxon>eudicotyledons</taxon>
        <taxon>Gunneridae</taxon>
        <taxon>Pentapetalae</taxon>
        <taxon>asterids</taxon>
        <taxon>lamiids</taxon>
        <taxon>Solanales</taxon>
        <taxon>Convolvulaceae</taxon>
        <taxon>Cuscuteae</taxon>
        <taxon>Cuscuta</taxon>
        <taxon>Cuscuta subgen. Grammica</taxon>
        <taxon>Cuscuta sect. Cleistogrammica</taxon>
    </lineage>
</organism>
<dbReference type="InterPro" id="IPR001841">
    <property type="entry name" value="Znf_RING"/>
</dbReference>
<dbReference type="Gene3D" id="3.30.40.10">
    <property type="entry name" value="Zinc/RING finger domain, C3HC4 (zinc finger)"/>
    <property type="match status" value="1"/>
</dbReference>
<dbReference type="PANTHER" id="PTHR47177:SF4">
    <property type="entry name" value="OS06G0283200 PROTEIN"/>
    <property type="match status" value="1"/>
</dbReference>
<dbReference type="GO" id="GO:0008270">
    <property type="term" value="F:zinc ion binding"/>
    <property type="evidence" value="ECO:0007669"/>
    <property type="project" value="UniProtKB-KW"/>
</dbReference>
<accession>A0A484MQY4</accession>
<evidence type="ECO:0000256" key="5">
    <source>
        <dbReference type="SAM" id="MobiDB-lite"/>
    </source>
</evidence>
<name>A0A484MQY4_9ASTE</name>
<dbReference type="Proteomes" id="UP000595140">
    <property type="component" value="Unassembled WGS sequence"/>
</dbReference>
<evidence type="ECO:0000259" key="6">
    <source>
        <dbReference type="PROSITE" id="PS50089"/>
    </source>
</evidence>
<evidence type="ECO:0000256" key="1">
    <source>
        <dbReference type="ARBA" id="ARBA00022723"/>
    </source>
</evidence>